<dbReference type="AlphaFoldDB" id="T0HXN6"/>
<sequence length="60" mass="6740">MDQQRVRRAEKTFVLAGLKRRSCTVTLGDSSTFVELPAYLAAAIKTCARIGGRERKVRRT</sequence>
<gene>
    <name evidence="1" type="ORF">L284_09085</name>
</gene>
<comment type="caution">
    <text evidence="1">The sequence shown here is derived from an EMBL/GenBank/DDBJ whole genome shotgun (WGS) entry which is preliminary data.</text>
</comment>
<protein>
    <submittedName>
        <fullName evidence="1">Uncharacterized protein</fullName>
    </submittedName>
</protein>
<keyword evidence="2" id="KW-1185">Reference proteome</keyword>
<dbReference type="Proteomes" id="UP000015527">
    <property type="component" value="Unassembled WGS sequence"/>
</dbReference>
<evidence type="ECO:0000313" key="1">
    <source>
        <dbReference type="EMBL" id="EQB16838.1"/>
    </source>
</evidence>
<organism evidence="1 2">
    <name type="scientific">Novosphingobium lindaniclasticum LE124</name>
    <dbReference type="NCBI Taxonomy" id="1096930"/>
    <lineage>
        <taxon>Bacteria</taxon>
        <taxon>Pseudomonadati</taxon>
        <taxon>Pseudomonadota</taxon>
        <taxon>Alphaproteobacteria</taxon>
        <taxon>Sphingomonadales</taxon>
        <taxon>Sphingomonadaceae</taxon>
        <taxon>Novosphingobium</taxon>
    </lineage>
</organism>
<proteinExistence type="predicted"/>
<evidence type="ECO:0000313" key="2">
    <source>
        <dbReference type="Proteomes" id="UP000015527"/>
    </source>
</evidence>
<accession>T0HXN6</accession>
<reference evidence="1 2" key="1">
    <citation type="journal article" date="2013" name="Genome Announc.">
        <title>Genome Sequence of Novosphingobium lindaniclasticum LE124T, Isolated from a Hexachlorocyclohexane Dumpsite.</title>
        <authorList>
            <person name="Saxena A."/>
            <person name="Nayyar N."/>
            <person name="Sangwan N."/>
            <person name="Kumari R."/>
            <person name="Khurana J.P."/>
            <person name="Lal R."/>
        </authorList>
    </citation>
    <scope>NUCLEOTIDE SEQUENCE [LARGE SCALE GENOMIC DNA]</scope>
    <source>
        <strain evidence="1 2">LE124</strain>
    </source>
</reference>
<dbReference type="EMBL" id="ATHL01000064">
    <property type="protein sequence ID" value="EQB16838.1"/>
    <property type="molecule type" value="Genomic_DNA"/>
</dbReference>
<name>T0HXN6_9SPHN</name>